<dbReference type="Pfam" id="PF02525">
    <property type="entry name" value="Flavodoxin_2"/>
    <property type="match status" value="1"/>
</dbReference>
<dbReference type="EMBL" id="JAODIM010000036">
    <property type="protein sequence ID" value="MCU5776704.1"/>
    <property type="molecule type" value="Genomic_DNA"/>
</dbReference>
<feature type="domain" description="Flavodoxin-like fold" evidence="2">
    <location>
        <begin position="4"/>
        <end position="168"/>
    </location>
</feature>
<sequence>MNPVLIVAAHRTPDASRINRAALAALSQQEGVTIHELIREYPDFNIDVTREQQLLNSHDTIVLLFPFYWYSTPAIMKEWLDVVLTAGFAYAGGTALHGKKLLVATSTGGSAQAYTPEGYNNYSIDALLLPLQNTANRTGMIWQPPQLIQGANDITEQQITDGVTQLVQRIDSFIPVVS</sequence>
<comment type="caution">
    <text evidence="3">The sequence shown here is derived from an EMBL/GenBank/DDBJ whole genome shotgun (WGS) entry which is preliminary data.</text>
</comment>
<dbReference type="RefSeq" id="WP_267142729.1">
    <property type="nucleotide sequence ID" value="NZ_JAODIL010000072.1"/>
</dbReference>
<dbReference type="InterPro" id="IPR029039">
    <property type="entry name" value="Flavoprotein-like_sf"/>
</dbReference>
<dbReference type="Gene3D" id="3.40.50.360">
    <property type="match status" value="1"/>
</dbReference>
<evidence type="ECO:0000256" key="1">
    <source>
        <dbReference type="ARBA" id="ARBA00023002"/>
    </source>
</evidence>
<dbReference type="InterPro" id="IPR003680">
    <property type="entry name" value="Flavodoxin_fold"/>
</dbReference>
<dbReference type="GO" id="GO:0009055">
    <property type="term" value="F:electron transfer activity"/>
    <property type="evidence" value="ECO:0007669"/>
    <property type="project" value="TreeGrafter"/>
</dbReference>
<dbReference type="Proteomes" id="UP001064262">
    <property type="component" value="Unassembled WGS sequence"/>
</dbReference>
<keyword evidence="4" id="KW-1185">Reference proteome</keyword>
<keyword evidence="1" id="KW-0560">Oxidoreductase</keyword>
<gene>
    <name evidence="3" type="ORF">N5923_04205</name>
</gene>
<evidence type="ECO:0000313" key="4">
    <source>
        <dbReference type="Proteomes" id="UP001064262"/>
    </source>
</evidence>
<dbReference type="GO" id="GO:0003955">
    <property type="term" value="F:NAD(P)H dehydrogenase (quinone) activity"/>
    <property type="evidence" value="ECO:0007669"/>
    <property type="project" value="TreeGrafter"/>
</dbReference>
<dbReference type="SUPFAM" id="SSF52218">
    <property type="entry name" value="Flavoproteins"/>
    <property type="match status" value="1"/>
</dbReference>
<dbReference type="AlphaFoldDB" id="A0A9J6PM10"/>
<reference evidence="3" key="1">
    <citation type="submission" date="2022-09" db="EMBL/GenBank/DDBJ databases">
        <title>Winslowiella arboricola sp. nov., isolated from bleeding cankers on broadleaf hosts.</title>
        <authorList>
            <person name="Brady C."/>
            <person name="Kaur S."/>
            <person name="Crampton B."/>
            <person name="Maddock D."/>
            <person name="Arnold D."/>
            <person name="Denman S."/>
        </authorList>
    </citation>
    <scope>NUCLEOTIDE SEQUENCE</scope>
    <source>
        <strain evidence="3">BAC 15a-03b</strain>
    </source>
</reference>
<dbReference type="PANTHER" id="PTHR47307">
    <property type="entry name" value="GLUTATHIONE-REGULATED POTASSIUM-EFFLUX SYSTEM ANCILLARY PROTEIN KEFG"/>
    <property type="match status" value="1"/>
</dbReference>
<accession>A0A9J6PM10</accession>
<name>A0A9J6PM10_9GAMM</name>
<evidence type="ECO:0000259" key="2">
    <source>
        <dbReference type="Pfam" id="PF02525"/>
    </source>
</evidence>
<dbReference type="InterPro" id="IPR046980">
    <property type="entry name" value="KefG/KefF"/>
</dbReference>
<dbReference type="PANTHER" id="PTHR47307:SF1">
    <property type="entry name" value="GLUTATHIONE-REGULATED POTASSIUM-EFFLUX SYSTEM ANCILLARY PROTEIN KEFG"/>
    <property type="match status" value="1"/>
</dbReference>
<organism evidence="3 4">
    <name type="scientific">Winslowiella arboricola</name>
    <dbReference type="NCBI Taxonomy" id="2978220"/>
    <lineage>
        <taxon>Bacteria</taxon>
        <taxon>Pseudomonadati</taxon>
        <taxon>Pseudomonadota</taxon>
        <taxon>Gammaproteobacteria</taxon>
        <taxon>Enterobacterales</taxon>
        <taxon>Erwiniaceae</taxon>
        <taxon>Winslowiella</taxon>
    </lineage>
</organism>
<protein>
    <submittedName>
        <fullName evidence="3">NAD(P)H-dependent oxidoreductase</fullName>
    </submittedName>
</protein>
<dbReference type="GO" id="GO:0010181">
    <property type="term" value="F:FMN binding"/>
    <property type="evidence" value="ECO:0007669"/>
    <property type="project" value="TreeGrafter"/>
</dbReference>
<proteinExistence type="predicted"/>
<evidence type="ECO:0000313" key="3">
    <source>
        <dbReference type="EMBL" id="MCU5776704.1"/>
    </source>
</evidence>